<gene>
    <name evidence="6" type="ORF">EII35_11130</name>
</gene>
<evidence type="ECO:0000256" key="4">
    <source>
        <dbReference type="ARBA" id="ARBA00023049"/>
    </source>
</evidence>
<comment type="cofactor">
    <cofactor evidence="1">
        <name>Zn(2+)</name>
        <dbReference type="ChEBI" id="CHEBI:29105"/>
    </cofactor>
</comment>
<dbReference type="Pfam" id="PF08014">
    <property type="entry name" value="MATCAP"/>
    <property type="match status" value="1"/>
</dbReference>
<dbReference type="AlphaFoldDB" id="A0A3P1WQ76"/>
<dbReference type="GO" id="GO:0080164">
    <property type="term" value="P:regulation of nitric oxide metabolic process"/>
    <property type="evidence" value="ECO:0007669"/>
    <property type="project" value="TreeGrafter"/>
</dbReference>
<dbReference type="PANTHER" id="PTHR31817">
    <property type="match status" value="1"/>
</dbReference>
<dbReference type="GO" id="GO:0006508">
    <property type="term" value="P:proteolysis"/>
    <property type="evidence" value="ECO:0007669"/>
    <property type="project" value="UniProtKB-KW"/>
</dbReference>
<sequence>MDRDLQSPCGGGARKKGVGMSPMDDLREAYGLLGRVVRPTRWTTPLGLSRVRSELAELVMRGGSTSGLSLWEYDHPDLLQVPDAVGVCERALARVEEDLHKHEVWALRTLLEEALASAAEARNHEAAAVTERTTRTHGLPTPDEVAEASRILTAPTEDEQTATVSDEEVAASMRLALDRLGIEGWTVEIADGKVSDMAVIGGRHRVDVRKGARFTDSAVRQLLVHEIGTHVLRRHCAENQASYPVRLPVGAAIRTEEGFAVWREHEAQVSFPSRSRIYAARVVAVDVALRAGIRDVIEALADHIGLTSAIGTAIRVKRGLVNPDEPGANVKDHVYFTGSRAVGTHLRQHPDDLGLLFAAKWPLEELWRVRDLAAAGLVDPVPSHLTDPRIVL</sequence>
<evidence type="ECO:0000256" key="3">
    <source>
        <dbReference type="ARBA" id="ARBA00022801"/>
    </source>
</evidence>
<reference evidence="6 7" key="1">
    <citation type="submission" date="2018-11" db="EMBL/GenBank/DDBJ databases">
        <title>Genomes From Bacteria Associated with the Canine Oral Cavity: a Test Case for Automated Genome-Based Taxonomic Assignment.</title>
        <authorList>
            <person name="Coil D.A."/>
            <person name="Jospin G."/>
            <person name="Darling A.E."/>
            <person name="Wallis C."/>
            <person name="Davis I.J."/>
            <person name="Harris S."/>
            <person name="Eisen J.A."/>
            <person name="Holcombe L.J."/>
            <person name="O'Flynn C."/>
        </authorList>
    </citation>
    <scope>NUCLEOTIDE SEQUENCE [LARGE SCALE GENOMIC DNA]</scope>
    <source>
        <strain evidence="6 7">OH2822_COT-296</strain>
    </source>
</reference>
<dbReference type="PANTHER" id="PTHR31817:SF0">
    <property type="entry name" value="CHROMOSOME UNDETERMINED SCAFFOLD_67, WHOLE GENOME SHOTGUN SEQUENCE"/>
    <property type="match status" value="1"/>
</dbReference>
<feature type="region of interest" description="Disordered" evidence="5">
    <location>
        <begin position="1"/>
        <end position="20"/>
    </location>
</feature>
<evidence type="ECO:0000313" key="7">
    <source>
        <dbReference type="Proteomes" id="UP000280935"/>
    </source>
</evidence>
<keyword evidence="4" id="KW-0482">Metalloprotease</keyword>
<evidence type="ECO:0000313" key="6">
    <source>
        <dbReference type="EMBL" id="RRD48752.1"/>
    </source>
</evidence>
<dbReference type="Proteomes" id="UP000280935">
    <property type="component" value="Unassembled WGS sequence"/>
</dbReference>
<organism evidence="6 7">
    <name type="scientific">Arachnia propionica</name>
    <dbReference type="NCBI Taxonomy" id="1750"/>
    <lineage>
        <taxon>Bacteria</taxon>
        <taxon>Bacillati</taxon>
        <taxon>Actinomycetota</taxon>
        <taxon>Actinomycetes</taxon>
        <taxon>Propionibacteriales</taxon>
        <taxon>Propionibacteriaceae</taxon>
        <taxon>Arachnia</taxon>
    </lineage>
</organism>
<evidence type="ECO:0000256" key="1">
    <source>
        <dbReference type="ARBA" id="ARBA00001947"/>
    </source>
</evidence>
<evidence type="ECO:0000256" key="2">
    <source>
        <dbReference type="ARBA" id="ARBA00022670"/>
    </source>
</evidence>
<dbReference type="SMART" id="SM01154">
    <property type="entry name" value="DUF1704"/>
    <property type="match status" value="1"/>
</dbReference>
<accession>A0A3P1WQ76</accession>
<dbReference type="GO" id="GO:0008237">
    <property type="term" value="F:metallopeptidase activity"/>
    <property type="evidence" value="ECO:0007669"/>
    <property type="project" value="UniProtKB-KW"/>
</dbReference>
<proteinExistence type="predicted"/>
<name>A0A3P1WQ76_9ACTN</name>
<dbReference type="OrthoDB" id="9785840at2"/>
<dbReference type="InterPro" id="IPR012548">
    <property type="entry name" value="MATCAP"/>
</dbReference>
<comment type="caution">
    <text evidence="6">The sequence shown here is derived from an EMBL/GenBank/DDBJ whole genome shotgun (WGS) entry which is preliminary data.</text>
</comment>
<keyword evidence="2" id="KW-0645">Protease</keyword>
<protein>
    <submittedName>
        <fullName evidence="6">DUF1704 domain-containing protein</fullName>
    </submittedName>
</protein>
<keyword evidence="3" id="KW-0378">Hydrolase</keyword>
<dbReference type="EMBL" id="RQYT01000030">
    <property type="protein sequence ID" value="RRD48752.1"/>
    <property type="molecule type" value="Genomic_DNA"/>
</dbReference>
<evidence type="ECO:0000256" key="5">
    <source>
        <dbReference type="SAM" id="MobiDB-lite"/>
    </source>
</evidence>